<organism evidence="1 2">
    <name type="scientific">Dermacentor silvarum</name>
    <name type="common">Tick</name>
    <dbReference type="NCBI Taxonomy" id="543639"/>
    <lineage>
        <taxon>Eukaryota</taxon>
        <taxon>Metazoa</taxon>
        <taxon>Ecdysozoa</taxon>
        <taxon>Arthropoda</taxon>
        <taxon>Chelicerata</taxon>
        <taxon>Arachnida</taxon>
        <taxon>Acari</taxon>
        <taxon>Parasitiformes</taxon>
        <taxon>Ixodida</taxon>
        <taxon>Ixodoidea</taxon>
        <taxon>Ixodidae</taxon>
        <taxon>Rhipicephalinae</taxon>
        <taxon>Dermacentor</taxon>
    </lineage>
</organism>
<gene>
    <name evidence="1" type="ORF">HPB49_014431</name>
</gene>
<dbReference type="Proteomes" id="UP000821865">
    <property type="component" value="Chromosome 6"/>
</dbReference>
<protein>
    <submittedName>
        <fullName evidence="1">Uncharacterized protein</fullName>
    </submittedName>
</protein>
<evidence type="ECO:0000313" key="1">
    <source>
        <dbReference type="EMBL" id="KAH7945713.1"/>
    </source>
</evidence>
<accession>A0ACB8CLC1</accession>
<keyword evidence="2" id="KW-1185">Reference proteome</keyword>
<name>A0ACB8CLC1_DERSI</name>
<sequence>MAHIPKESGDGTAPVTIYGPGNHDMRSPSPLCLLRTKRDLADLEAKPIPGVFLSPEEKDVTKIHVLMVGPAGTPYEGGFFHLFIECGGDYPMQAPSVRLLTTDAGRVQFHPHIYSNGRILLGSSWTPVQSIGSLLASILSLLRADAYSVGNLSSEAYQEAIDRYNSYVQHETLRVAVCDTVEACLQDNSAYPRGLAELIILQKFVGSYSRYKEIIEANLHLSGTEMKSFTGLVKGTFEYGTLLARLEDLLQRLKSKYGTNSTGSV</sequence>
<evidence type="ECO:0000313" key="2">
    <source>
        <dbReference type="Proteomes" id="UP000821865"/>
    </source>
</evidence>
<reference evidence="1" key="1">
    <citation type="submission" date="2020-05" db="EMBL/GenBank/DDBJ databases">
        <title>Large-scale comparative analyses of tick genomes elucidate their genetic diversity and vector capacities.</title>
        <authorList>
            <person name="Jia N."/>
            <person name="Wang J."/>
            <person name="Shi W."/>
            <person name="Du L."/>
            <person name="Sun Y."/>
            <person name="Zhan W."/>
            <person name="Jiang J."/>
            <person name="Wang Q."/>
            <person name="Zhang B."/>
            <person name="Ji P."/>
            <person name="Sakyi L.B."/>
            <person name="Cui X."/>
            <person name="Yuan T."/>
            <person name="Jiang B."/>
            <person name="Yang W."/>
            <person name="Lam T.T.-Y."/>
            <person name="Chang Q."/>
            <person name="Ding S."/>
            <person name="Wang X."/>
            <person name="Zhu J."/>
            <person name="Ruan X."/>
            <person name="Zhao L."/>
            <person name="Wei J."/>
            <person name="Que T."/>
            <person name="Du C."/>
            <person name="Cheng J."/>
            <person name="Dai P."/>
            <person name="Han X."/>
            <person name="Huang E."/>
            <person name="Gao Y."/>
            <person name="Liu J."/>
            <person name="Shao H."/>
            <person name="Ye R."/>
            <person name="Li L."/>
            <person name="Wei W."/>
            <person name="Wang X."/>
            <person name="Wang C."/>
            <person name="Yang T."/>
            <person name="Huo Q."/>
            <person name="Li W."/>
            <person name="Guo W."/>
            <person name="Chen H."/>
            <person name="Zhou L."/>
            <person name="Ni X."/>
            <person name="Tian J."/>
            <person name="Zhou Y."/>
            <person name="Sheng Y."/>
            <person name="Liu T."/>
            <person name="Pan Y."/>
            <person name="Xia L."/>
            <person name="Li J."/>
            <person name="Zhao F."/>
            <person name="Cao W."/>
        </authorList>
    </citation>
    <scope>NUCLEOTIDE SEQUENCE</scope>
    <source>
        <strain evidence="1">Dsil-2018</strain>
    </source>
</reference>
<dbReference type="EMBL" id="CM023475">
    <property type="protein sequence ID" value="KAH7945713.1"/>
    <property type="molecule type" value="Genomic_DNA"/>
</dbReference>
<proteinExistence type="predicted"/>
<comment type="caution">
    <text evidence="1">The sequence shown here is derived from an EMBL/GenBank/DDBJ whole genome shotgun (WGS) entry which is preliminary data.</text>
</comment>